<feature type="transmembrane region" description="Helical" evidence="7">
    <location>
        <begin position="334"/>
        <end position="355"/>
    </location>
</feature>
<feature type="transmembrane region" description="Helical" evidence="7">
    <location>
        <begin position="483"/>
        <end position="504"/>
    </location>
</feature>
<feature type="transmembrane region" description="Helical" evidence="7">
    <location>
        <begin position="32"/>
        <end position="53"/>
    </location>
</feature>
<feature type="transmembrane region" description="Helical" evidence="7">
    <location>
        <begin position="97"/>
        <end position="115"/>
    </location>
</feature>
<dbReference type="Gene3D" id="1.20.1250.20">
    <property type="entry name" value="MFS general substrate transporter like domains"/>
    <property type="match status" value="1"/>
</dbReference>
<feature type="transmembrane region" description="Helical" evidence="7">
    <location>
        <begin position="65"/>
        <end position="85"/>
    </location>
</feature>
<comment type="subcellular location">
    <subcellularLocation>
        <location evidence="1 7">Membrane</location>
        <topology evidence="1 7">Multi-pass membrane protein</topology>
    </subcellularLocation>
</comment>
<evidence type="ECO:0000256" key="6">
    <source>
        <dbReference type="ARBA" id="ARBA00023136"/>
    </source>
</evidence>
<reference evidence="9" key="1">
    <citation type="submission" date="2003-08" db="EMBL/GenBank/DDBJ databases">
        <authorList>
            <person name="Birren B."/>
            <person name="Nusbaum C."/>
            <person name="Abebe A."/>
            <person name="Abouelleil A."/>
            <person name="Adekoya E."/>
            <person name="Ait-zahra M."/>
            <person name="Allen N."/>
            <person name="Allen T."/>
            <person name="An P."/>
            <person name="Anderson M."/>
            <person name="Anderson S."/>
            <person name="Arachchi H."/>
            <person name="Armbruster J."/>
            <person name="Bachantsang P."/>
            <person name="Baldwin J."/>
            <person name="Barry A."/>
            <person name="Bayul T."/>
            <person name="Blitshsteyn B."/>
            <person name="Bloom T."/>
            <person name="Blye J."/>
            <person name="Boguslavskiy L."/>
            <person name="Borowsky M."/>
            <person name="Boukhgalter B."/>
            <person name="Brunache A."/>
            <person name="Butler J."/>
            <person name="Calixte N."/>
            <person name="Calvo S."/>
            <person name="Camarata J."/>
            <person name="Campo K."/>
            <person name="Chang J."/>
            <person name="Cheshatsang Y."/>
            <person name="Citroen M."/>
            <person name="Collymore A."/>
            <person name="Considine T."/>
            <person name="Cook A."/>
            <person name="Cooke P."/>
            <person name="Corum B."/>
            <person name="Cuomo C."/>
            <person name="David R."/>
            <person name="Dawoe T."/>
            <person name="Degray S."/>
            <person name="Dodge S."/>
            <person name="Dooley K."/>
            <person name="Dorje P."/>
            <person name="Dorjee K."/>
            <person name="Dorris L."/>
            <person name="Duffey N."/>
            <person name="Dupes A."/>
            <person name="Elkins T."/>
            <person name="Engels R."/>
            <person name="Erickson J."/>
            <person name="Farina A."/>
            <person name="Faro S."/>
            <person name="Ferreira P."/>
            <person name="Fischer H."/>
            <person name="Fitzgerald M."/>
            <person name="Foley K."/>
            <person name="Gage D."/>
            <person name="Galagan J."/>
            <person name="Gearin G."/>
            <person name="Gnerre S."/>
            <person name="Gnirke A."/>
            <person name="Goyette A."/>
            <person name="Graham J."/>
            <person name="Grandbois E."/>
            <person name="Gyaltsen K."/>
            <person name="Hafez N."/>
            <person name="Hagopian D."/>
            <person name="Hagos B."/>
            <person name="Hall J."/>
            <person name="Hatcher B."/>
            <person name="Heller A."/>
            <person name="Higgins H."/>
            <person name="Honan T."/>
            <person name="Horn A."/>
            <person name="Houde N."/>
            <person name="Hughes L."/>
            <person name="Hulme W."/>
            <person name="Husby E."/>
            <person name="Iliev I."/>
            <person name="Jaffe D."/>
            <person name="Jones C."/>
            <person name="Kamal M."/>
            <person name="Kamat A."/>
            <person name="Kamvysselis M."/>
            <person name="Karlsson E."/>
            <person name="Kells C."/>
            <person name="Kieu A."/>
            <person name="Kisner P."/>
            <person name="Kodira C."/>
            <person name="Kulbokas E."/>
            <person name="Labutti K."/>
            <person name="Lama D."/>
            <person name="Landers T."/>
            <person name="Leger J."/>
            <person name="Levine S."/>
            <person name="Lewis D."/>
            <person name="Lewis T."/>
            <person name="Lindblad-toh K."/>
            <person name="Liu X."/>
            <person name="Lokyitsang T."/>
            <person name="Lokyitsang Y."/>
            <person name="Lucien O."/>
            <person name="Lui A."/>
            <person name="Ma L.J."/>
            <person name="Mabbitt R."/>
            <person name="Macdonald J."/>
            <person name="Maclean C."/>
            <person name="Major J."/>
            <person name="Manning J."/>
            <person name="Marabella R."/>
            <person name="Maru K."/>
            <person name="Matthews C."/>
            <person name="Mauceli E."/>
            <person name="Mccarthy M."/>
            <person name="Mcdonough S."/>
            <person name="Mcghee T."/>
            <person name="Meldrim J."/>
            <person name="Meneus L."/>
            <person name="Mesirov J."/>
            <person name="Mihalev A."/>
            <person name="Mihova T."/>
            <person name="Mikkelsen T."/>
            <person name="Mlenga V."/>
            <person name="Moru K."/>
            <person name="Mozes J."/>
            <person name="Mulrain L."/>
            <person name="Munson G."/>
            <person name="Naylor J."/>
            <person name="Newes C."/>
            <person name="Nguyen C."/>
            <person name="Nguyen N."/>
            <person name="Nguyen T."/>
            <person name="Nicol R."/>
            <person name="Nielsen C."/>
            <person name="Nizzari M."/>
            <person name="Norbu C."/>
            <person name="Norbu N."/>
            <person name="O'donnell P."/>
            <person name="Okoawo O."/>
            <person name="O'leary S."/>
            <person name="Omotosho B."/>
            <person name="O'neill K."/>
            <person name="Osman S."/>
            <person name="Parker S."/>
            <person name="Perrin D."/>
            <person name="Phunkhang P."/>
            <person name="Piqani B."/>
            <person name="Purcell S."/>
            <person name="Rachupka T."/>
            <person name="Ramasamy U."/>
            <person name="Rameau R."/>
            <person name="Ray V."/>
            <person name="Raymond C."/>
            <person name="Retta R."/>
            <person name="Richardson S."/>
            <person name="Rise C."/>
            <person name="Rodriguez J."/>
            <person name="Rogers J."/>
            <person name="Rogov P."/>
            <person name="Rutman M."/>
            <person name="Schupbach R."/>
            <person name="Seaman C."/>
            <person name="Settipalli S."/>
            <person name="Sharpe T."/>
            <person name="Sheridan J."/>
            <person name="Sherpa N."/>
            <person name="Shi J."/>
            <person name="Smirnov S."/>
            <person name="Smith C."/>
            <person name="Sougnez C."/>
            <person name="Spencer B."/>
            <person name="Stalker J."/>
            <person name="Stange-thomann N."/>
            <person name="Stavropoulos S."/>
            <person name="Stetson K."/>
            <person name="Stone C."/>
            <person name="Stone S."/>
            <person name="Stubbs M."/>
            <person name="Talamas J."/>
            <person name="Tchuinga P."/>
            <person name="Tenzing P."/>
            <person name="Tesfaye S."/>
            <person name="Theodore J."/>
            <person name="Thoulutsang Y."/>
            <person name="Topham K."/>
            <person name="Towey S."/>
            <person name="Tsamla T."/>
            <person name="Tsomo N."/>
            <person name="Vallee D."/>
            <person name="Vassiliev H."/>
            <person name="Venkataraman V."/>
            <person name="Vinson J."/>
            <person name="Vo A."/>
            <person name="Wade C."/>
            <person name="Wang S."/>
            <person name="Wangchuk T."/>
            <person name="Wangdi T."/>
            <person name="Whittaker C."/>
            <person name="Wilkinson J."/>
            <person name="Wu Y."/>
            <person name="Wyman D."/>
            <person name="Yadav S."/>
            <person name="Yang S."/>
            <person name="Yang X."/>
            <person name="Yeager S."/>
            <person name="Yee E."/>
            <person name="Young G."/>
            <person name="Zainoun J."/>
            <person name="Zembeck L."/>
            <person name="Zimmer A."/>
            <person name="Zody M."/>
            <person name="Lander E."/>
        </authorList>
    </citation>
    <scope>NUCLEOTIDE SEQUENCE [LARGE SCALE GENOMIC DNA]</scope>
</reference>
<proteinExistence type="inferred from homology"/>
<evidence type="ECO:0000256" key="3">
    <source>
        <dbReference type="ARBA" id="ARBA00022448"/>
    </source>
</evidence>
<evidence type="ECO:0000313" key="8">
    <source>
        <dbReference type="Ensembl" id="ENSCSAVP00000013263.1"/>
    </source>
</evidence>
<keyword evidence="6 7" id="KW-0472">Membrane</keyword>
<protein>
    <recommendedName>
        <fullName evidence="7">Solute carrier family 40 member</fullName>
    </recommendedName>
</protein>
<keyword evidence="3 7" id="KW-0813">Transport</keyword>
<keyword evidence="7" id="KW-0406">Ion transport</keyword>
<feature type="transmembrane region" description="Helical" evidence="7">
    <location>
        <begin position="302"/>
        <end position="322"/>
    </location>
</feature>
<sequence>LIYVGHFMSSWGDRMWYFAIPLFLMDLDPNSLFLTAAYGLTLSASVLLFAPLVGDWIDRTERLRALVISLVIQNMSVITSATILLLNREFGDNEADYAIAIKISALLLGAIAILASTATQIILQKDWIVVIAAKRTDFLTGLNAMMRRIDLFTKILSPLACGQIMAVATLTGGAIFILCWNTASMFAEYFLLKSVYNRTPALAVKGQSEEDVIEMEELGNGLEDQDEITEKNNHKKEKPVKKKKSVFQKMFGFILVIKDGWKLYMDQVIALAGLGMAFLYLTVLGFGYVTTSYAYNQCFSEFLVGITLASAGFTGIVGTFIFPILSSRFGLVKAGLYSGIFQVLTLIPCIASVFVSGSPFYLLPANQISTNHTIVPTTPLAPTSAFNRTHSLGYSTLPYTSENPSFVEFPPPESFLSMWLLVGGLVAARAGLWSFDLTITQLYQENVVESERGIVNGVQTSLNMLMDLLMYIAVLFLSKPDEFGILVLASSAAVTTGYIFYGVFTFR</sequence>
<keyword evidence="4 7" id="KW-0812">Transmembrane</keyword>
<dbReference type="Ensembl" id="ENSCSAVT00000013413.1">
    <property type="protein sequence ID" value="ENSCSAVP00000013263.1"/>
    <property type="gene ID" value="ENSCSAVG00000007786.1"/>
</dbReference>
<name>H2Z6Q1_CIOSA</name>
<dbReference type="GO" id="GO:0005381">
    <property type="term" value="F:iron ion transmembrane transporter activity"/>
    <property type="evidence" value="ECO:0007669"/>
    <property type="project" value="UniProtKB-UniRule"/>
</dbReference>
<dbReference type="Pfam" id="PF06963">
    <property type="entry name" value="FPN1"/>
    <property type="match status" value="1"/>
</dbReference>
<evidence type="ECO:0000256" key="2">
    <source>
        <dbReference type="ARBA" id="ARBA00006279"/>
    </source>
</evidence>
<keyword evidence="5 7" id="KW-1133">Transmembrane helix</keyword>
<dbReference type="PANTHER" id="PTHR11660">
    <property type="entry name" value="SOLUTE CARRIER FAMILY 40 MEMBER"/>
    <property type="match status" value="1"/>
</dbReference>
<dbReference type="SUPFAM" id="SSF103473">
    <property type="entry name" value="MFS general substrate transporter"/>
    <property type="match status" value="1"/>
</dbReference>
<accession>H2Z6Q1</accession>
<comment type="function">
    <text evidence="7">May be involved in iron transport and iron homeostasis.</text>
</comment>
<dbReference type="eggNOG" id="KOG2601">
    <property type="taxonomic scope" value="Eukaryota"/>
</dbReference>
<dbReference type="AlphaFoldDB" id="H2Z6Q1"/>
<feature type="transmembrane region" description="Helical" evidence="7">
    <location>
        <begin position="151"/>
        <end position="168"/>
    </location>
</feature>
<reference evidence="8" key="2">
    <citation type="submission" date="2025-08" db="UniProtKB">
        <authorList>
            <consortium name="Ensembl"/>
        </authorList>
    </citation>
    <scope>IDENTIFICATION</scope>
</reference>
<dbReference type="HOGENOM" id="CLU_020370_1_1_1"/>
<dbReference type="GO" id="GO:0016020">
    <property type="term" value="C:membrane"/>
    <property type="evidence" value="ECO:0007669"/>
    <property type="project" value="UniProtKB-SubCell"/>
</dbReference>
<evidence type="ECO:0000256" key="4">
    <source>
        <dbReference type="ARBA" id="ARBA00022692"/>
    </source>
</evidence>
<dbReference type="STRING" id="51511.ENSCSAVP00000013263"/>
<dbReference type="InterPro" id="IPR009716">
    <property type="entry name" value="Ferroportin-1"/>
</dbReference>
<reference evidence="8" key="3">
    <citation type="submission" date="2025-09" db="UniProtKB">
        <authorList>
            <consortium name="Ensembl"/>
        </authorList>
    </citation>
    <scope>IDENTIFICATION</scope>
</reference>
<evidence type="ECO:0000256" key="5">
    <source>
        <dbReference type="ARBA" id="ARBA00022989"/>
    </source>
</evidence>
<comment type="similarity">
    <text evidence="2 7">Belongs to the ferroportin (FP) (TC 2.A.100) family. SLC40A subfamily.</text>
</comment>
<dbReference type="InParanoid" id="H2Z6Q1"/>
<feature type="transmembrane region" description="Helical" evidence="7">
    <location>
        <begin position="453"/>
        <end position="477"/>
    </location>
</feature>
<evidence type="ECO:0000256" key="7">
    <source>
        <dbReference type="RuleBase" id="RU365065"/>
    </source>
</evidence>
<evidence type="ECO:0000313" key="9">
    <source>
        <dbReference type="Proteomes" id="UP000007875"/>
    </source>
</evidence>
<dbReference type="CDD" id="cd17480">
    <property type="entry name" value="MFS_SLC40A1_like"/>
    <property type="match status" value="1"/>
</dbReference>
<evidence type="ECO:0000256" key="1">
    <source>
        <dbReference type="ARBA" id="ARBA00004141"/>
    </source>
</evidence>
<keyword evidence="9" id="KW-1185">Reference proteome</keyword>
<feature type="transmembrane region" description="Helical" evidence="7">
    <location>
        <begin position="268"/>
        <end position="290"/>
    </location>
</feature>
<organism evidence="8 9">
    <name type="scientific">Ciona savignyi</name>
    <name type="common">Pacific transparent sea squirt</name>
    <dbReference type="NCBI Taxonomy" id="51511"/>
    <lineage>
        <taxon>Eukaryota</taxon>
        <taxon>Metazoa</taxon>
        <taxon>Chordata</taxon>
        <taxon>Tunicata</taxon>
        <taxon>Ascidiacea</taxon>
        <taxon>Phlebobranchia</taxon>
        <taxon>Cionidae</taxon>
        <taxon>Ciona</taxon>
    </lineage>
</organism>
<dbReference type="Proteomes" id="UP000007875">
    <property type="component" value="Unassembled WGS sequence"/>
</dbReference>
<dbReference type="GeneTree" id="ENSGT00940000170979"/>
<comment type="caution">
    <text evidence="7">Lacks conserved residue(s) required for the propagation of feature annotation.</text>
</comment>
<dbReference type="OMA" id="VAMGHVM"/>
<dbReference type="InterPro" id="IPR036259">
    <property type="entry name" value="MFS_trans_sf"/>
</dbReference>
<dbReference type="PANTHER" id="PTHR11660:SF57">
    <property type="entry name" value="SOLUTE CARRIER FAMILY 40 MEMBER"/>
    <property type="match status" value="1"/>
</dbReference>